<keyword evidence="1" id="KW-0808">Transferase</keyword>
<keyword evidence="1" id="KW-0328">Glycosyltransferase</keyword>
<dbReference type="Proteomes" id="UP000758603">
    <property type="component" value="Unassembled WGS sequence"/>
</dbReference>
<evidence type="ECO:0000256" key="1">
    <source>
        <dbReference type="ARBA" id="ARBA00022676"/>
    </source>
</evidence>
<protein>
    <recommendedName>
        <fullName evidence="2">Glycosyl transferase family 1 domain-containing protein</fullName>
    </recommendedName>
</protein>
<comment type="caution">
    <text evidence="3">The sequence shown here is derived from an EMBL/GenBank/DDBJ whole genome shotgun (WGS) entry which is preliminary data.</text>
</comment>
<dbReference type="SUPFAM" id="SSF53756">
    <property type="entry name" value="UDP-Glycosyltransferase/glycogen phosphorylase"/>
    <property type="match status" value="1"/>
</dbReference>
<organism evidence="3 4">
    <name type="scientific">Truncatella angustata</name>
    <dbReference type="NCBI Taxonomy" id="152316"/>
    <lineage>
        <taxon>Eukaryota</taxon>
        <taxon>Fungi</taxon>
        <taxon>Dikarya</taxon>
        <taxon>Ascomycota</taxon>
        <taxon>Pezizomycotina</taxon>
        <taxon>Sordariomycetes</taxon>
        <taxon>Xylariomycetidae</taxon>
        <taxon>Amphisphaeriales</taxon>
        <taxon>Sporocadaceae</taxon>
        <taxon>Truncatella</taxon>
    </lineage>
</organism>
<reference evidence="3" key="1">
    <citation type="journal article" date="2021" name="Nat. Commun.">
        <title>Genetic determinants of endophytism in the Arabidopsis root mycobiome.</title>
        <authorList>
            <person name="Mesny F."/>
            <person name="Miyauchi S."/>
            <person name="Thiergart T."/>
            <person name="Pickel B."/>
            <person name="Atanasova L."/>
            <person name="Karlsson M."/>
            <person name="Huettel B."/>
            <person name="Barry K.W."/>
            <person name="Haridas S."/>
            <person name="Chen C."/>
            <person name="Bauer D."/>
            <person name="Andreopoulos W."/>
            <person name="Pangilinan J."/>
            <person name="LaButti K."/>
            <person name="Riley R."/>
            <person name="Lipzen A."/>
            <person name="Clum A."/>
            <person name="Drula E."/>
            <person name="Henrissat B."/>
            <person name="Kohler A."/>
            <person name="Grigoriev I.V."/>
            <person name="Martin F.M."/>
            <person name="Hacquard S."/>
        </authorList>
    </citation>
    <scope>NUCLEOTIDE SEQUENCE</scope>
    <source>
        <strain evidence="3">MPI-SDFR-AT-0073</strain>
    </source>
</reference>
<keyword evidence="4" id="KW-1185">Reference proteome</keyword>
<evidence type="ECO:0000313" key="4">
    <source>
        <dbReference type="Proteomes" id="UP000758603"/>
    </source>
</evidence>
<sequence>MEQTLAPGIVVLNKKYFPRDALSAAQVGASAFTFSVLRILLEAKILSRVVLYSRNENITTPYYQVEQDWQGVPVVTVYFHFRMTKSTVAQVLSGAFEYMSSRGRNISPPIVYYQTDTLLQYHPQGYQFCVTHHGPFVSHFTEQFSSELARLAFGGDANKVDVLEQQQRTGIRRLLQDNLGTVLAHSGLQQRVLKDEGLAAGRFKRLRPPIGVPPLQDPAILPQRIQKFVASSEILLYTAVARLDYFKNVELLVESGLELLRRGLPVKVLIVGDPEGDDGRRQALLCSVPADLRSHFLILPRLSKDHLYALFAATRHNGVFLCPSRYETLGITPLEAAAAGVTTLMTETPNVEALAFMPSLCRVAQDSRSIAARVERIHYDGVPIWAEIVESYVRPRTSLDGFREDLLRAWADMSKSGVRAGVATRRGAVSGSTRIRRPILTTMVPGNSLWGMLVHSPLSPISMGIAI</sequence>
<name>A0A9P8UUG5_9PEZI</name>
<evidence type="ECO:0000259" key="2">
    <source>
        <dbReference type="Pfam" id="PF00534"/>
    </source>
</evidence>
<proteinExistence type="predicted"/>
<dbReference type="GeneID" id="70135883"/>
<dbReference type="InterPro" id="IPR001296">
    <property type="entry name" value="Glyco_trans_1"/>
</dbReference>
<dbReference type="RefSeq" id="XP_045962775.1">
    <property type="nucleotide sequence ID" value="XM_046106992.1"/>
</dbReference>
<gene>
    <name evidence="3" type="ORF">BKA67DRAFT_656729</name>
</gene>
<dbReference type="Gene3D" id="3.40.50.2000">
    <property type="entry name" value="Glycogen Phosphorylase B"/>
    <property type="match status" value="1"/>
</dbReference>
<dbReference type="OrthoDB" id="4633155at2759"/>
<dbReference type="GO" id="GO:0016757">
    <property type="term" value="F:glycosyltransferase activity"/>
    <property type="evidence" value="ECO:0007669"/>
    <property type="project" value="UniProtKB-KW"/>
</dbReference>
<evidence type="ECO:0000313" key="3">
    <source>
        <dbReference type="EMBL" id="KAH6658541.1"/>
    </source>
</evidence>
<dbReference type="Pfam" id="PF00534">
    <property type="entry name" value="Glycos_transf_1"/>
    <property type="match status" value="1"/>
</dbReference>
<feature type="domain" description="Glycosyl transferase family 1" evidence="2">
    <location>
        <begin position="236"/>
        <end position="351"/>
    </location>
</feature>
<accession>A0A9P8UUG5</accession>
<dbReference type="EMBL" id="JAGPXC010000002">
    <property type="protein sequence ID" value="KAH6658541.1"/>
    <property type="molecule type" value="Genomic_DNA"/>
</dbReference>
<dbReference type="AlphaFoldDB" id="A0A9P8UUG5"/>